<name>A0A7S4I9R1_9EUKA</name>
<reference evidence="2" key="1">
    <citation type="submission" date="2021-01" db="EMBL/GenBank/DDBJ databases">
        <authorList>
            <person name="Corre E."/>
            <person name="Pelletier E."/>
            <person name="Niang G."/>
            <person name="Scheremetjew M."/>
            <person name="Finn R."/>
            <person name="Kale V."/>
            <person name="Holt S."/>
            <person name="Cochrane G."/>
            <person name="Meng A."/>
            <person name="Brown T."/>
            <person name="Cohen L."/>
        </authorList>
    </citation>
    <scope>NUCLEOTIDE SEQUENCE</scope>
    <source>
        <strain evidence="2">UIO037</strain>
    </source>
</reference>
<protein>
    <submittedName>
        <fullName evidence="2">Uncharacterized protein</fullName>
    </submittedName>
</protein>
<accession>A0A7S4I9R1</accession>
<evidence type="ECO:0000256" key="1">
    <source>
        <dbReference type="SAM" id="MobiDB-lite"/>
    </source>
</evidence>
<dbReference type="EMBL" id="HBKO01020667">
    <property type="protein sequence ID" value="CAE2222887.1"/>
    <property type="molecule type" value="Transcribed_RNA"/>
</dbReference>
<sequence>MGAAARGVRAPSPPVPSMPPLSLRDRLTHIKTELDFDLDETLSVGAQLKSALTYVGLNGENQTIAWRMAALEARVFSKTDIEMDDTYDDGATAATNRSTAHSLHQRVKRMGDELMVDLDGALPLGKHLSKLAHTLNTDVHNHTLLDKLAIMERAIGLSVSSMR</sequence>
<gene>
    <name evidence="2" type="ORF">CPOL0286_LOCUS9342</name>
</gene>
<proteinExistence type="predicted"/>
<feature type="region of interest" description="Disordered" evidence="1">
    <location>
        <begin position="1"/>
        <end position="22"/>
    </location>
</feature>
<dbReference type="AlphaFoldDB" id="A0A7S4I9R1"/>
<evidence type="ECO:0000313" key="2">
    <source>
        <dbReference type="EMBL" id="CAE2222887.1"/>
    </source>
</evidence>
<organism evidence="2">
    <name type="scientific">Prymnesium polylepis</name>
    <dbReference type="NCBI Taxonomy" id="72548"/>
    <lineage>
        <taxon>Eukaryota</taxon>
        <taxon>Haptista</taxon>
        <taxon>Haptophyta</taxon>
        <taxon>Prymnesiophyceae</taxon>
        <taxon>Prymnesiales</taxon>
        <taxon>Prymnesiaceae</taxon>
        <taxon>Prymnesium</taxon>
    </lineage>
</organism>